<proteinExistence type="predicted"/>
<name>A0A9Q5Z6T3_NOSLI</name>
<sequence>MLRRIITFTIVLGSGDWGFAKVKGERGKGKGERGKGKGKRRDLSFAQCPMPNVQSKIQNQYE</sequence>
<accession>A0A9Q5Z6T3</accession>
<evidence type="ECO:0000256" key="1">
    <source>
        <dbReference type="SAM" id="MobiDB-lite"/>
    </source>
</evidence>
<reference evidence="2 3" key="1">
    <citation type="submission" date="2015-02" db="EMBL/GenBank/DDBJ databases">
        <title>Nostoc linckia genome annotation.</title>
        <authorList>
            <person name="Zhou Z."/>
        </authorList>
    </citation>
    <scope>NUCLEOTIDE SEQUENCE [LARGE SCALE GENOMIC DNA]</scope>
    <source>
        <strain evidence="3">z8</strain>
    </source>
</reference>
<dbReference type="EMBL" id="LAHD01000125">
    <property type="protein sequence ID" value="PHJ96628.1"/>
    <property type="molecule type" value="Genomic_DNA"/>
</dbReference>
<feature type="compositionally biased region" description="Polar residues" evidence="1">
    <location>
        <begin position="52"/>
        <end position="62"/>
    </location>
</feature>
<comment type="caution">
    <text evidence="2">The sequence shown here is derived from an EMBL/GenBank/DDBJ whole genome shotgun (WGS) entry which is preliminary data.</text>
</comment>
<evidence type="ECO:0000313" key="2">
    <source>
        <dbReference type="EMBL" id="PHJ96628.1"/>
    </source>
</evidence>
<dbReference type="Proteomes" id="UP000222310">
    <property type="component" value="Unassembled WGS sequence"/>
</dbReference>
<feature type="region of interest" description="Disordered" evidence="1">
    <location>
        <begin position="24"/>
        <end position="62"/>
    </location>
</feature>
<evidence type="ECO:0000313" key="3">
    <source>
        <dbReference type="Proteomes" id="UP000222310"/>
    </source>
</evidence>
<organism evidence="2 3">
    <name type="scientific">Nostoc linckia z8</name>
    <dbReference type="NCBI Taxonomy" id="1628746"/>
    <lineage>
        <taxon>Bacteria</taxon>
        <taxon>Bacillati</taxon>
        <taxon>Cyanobacteriota</taxon>
        <taxon>Cyanophyceae</taxon>
        <taxon>Nostocales</taxon>
        <taxon>Nostocaceae</taxon>
        <taxon>Nostoc</taxon>
    </lineage>
</organism>
<protein>
    <submittedName>
        <fullName evidence="2">Uncharacterized protein</fullName>
    </submittedName>
</protein>
<dbReference type="AlphaFoldDB" id="A0A9Q5Z6T3"/>
<feature type="compositionally biased region" description="Basic and acidic residues" evidence="1">
    <location>
        <begin position="24"/>
        <end position="35"/>
    </location>
</feature>
<gene>
    <name evidence="2" type="ORF">VF08_30070</name>
</gene>